<dbReference type="InterPro" id="IPR031303">
    <property type="entry name" value="C5_meth_CS"/>
</dbReference>
<keyword evidence="2 5" id="KW-0808">Transferase</keyword>
<reference evidence="11" key="2">
    <citation type="submission" date="2018-05" db="EMBL/GenBank/DDBJ databases">
        <title>Genome Sequencing of selected type strains of the family Eggerthellaceae.</title>
        <authorList>
            <person name="Danylec N."/>
            <person name="Stoll D.A."/>
            <person name="Doetsch A."/>
            <person name="Huch M."/>
        </authorList>
    </citation>
    <scope>NUCLEOTIDE SEQUENCE [LARGE SCALE GENOMIC DNA]</scope>
    <source>
        <strain evidence="11">DSM 16107</strain>
    </source>
</reference>
<dbReference type="PANTHER" id="PTHR10629:SF52">
    <property type="entry name" value="DNA (CYTOSINE-5)-METHYLTRANSFERASE 1"/>
    <property type="match status" value="1"/>
</dbReference>
<dbReference type="AlphaFoldDB" id="A0A3N0IXN1"/>
<dbReference type="GO" id="GO:0003677">
    <property type="term" value="F:DNA binding"/>
    <property type="evidence" value="ECO:0007669"/>
    <property type="project" value="TreeGrafter"/>
</dbReference>
<dbReference type="GO" id="GO:0032259">
    <property type="term" value="P:methylation"/>
    <property type="evidence" value="ECO:0007669"/>
    <property type="project" value="UniProtKB-KW"/>
</dbReference>
<organism evidence="9 11">
    <name type="scientific">Eggerthella sinensis</name>
    <dbReference type="NCBI Taxonomy" id="242230"/>
    <lineage>
        <taxon>Bacteria</taxon>
        <taxon>Bacillati</taxon>
        <taxon>Actinomycetota</taxon>
        <taxon>Coriobacteriia</taxon>
        <taxon>Eggerthellales</taxon>
        <taxon>Eggerthellaceae</taxon>
        <taxon>Eggerthella</taxon>
    </lineage>
</organism>
<dbReference type="Pfam" id="PF00145">
    <property type="entry name" value="DNA_methylase"/>
    <property type="match status" value="1"/>
</dbReference>
<dbReference type="GO" id="GO:0044027">
    <property type="term" value="P:negative regulation of gene expression via chromosomal CpG island methylation"/>
    <property type="evidence" value="ECO:0007669"/>
    <property type="project" value="TreeGrafter"/>
</dbReference>
<dbReference type="PROSITE" id="PS51679">
    <property type="entry name" value="SAM_MT_C5"/>
    <property type="match status" value="1"/>
</dbReference>
<keyword evidence="10" id="KW-1185">Reference proteome</keyword>
<sequence length="315" mass="34811">MPIAGKTVKLRAVDLFAGCGGMSKGFENAGYDISAAFEFWRPAIDVYKANFSHPVVEQDLSKVDESVEKIRAYYPDIVIGGPPCQDFSTAGYQDETRGRAILSVCYARVVAAVKPHYFVMENVATIRNTESFRKVIVAFKEAGYGLTQKMLNAAYCGVPQTRKRMFVVGELGGDDGFLDEELERGFADKPMTIRDHLGDSLGIDYYFRVPTNYTRRGVFSIDEPSMTIRAVDRPIPKGYKGHPSDPVPVSEVRGLTPKERSLIQTFPEDFEFFGGKSDMNTMIGNAVPVNLASYVGNALMRYVVSKQEGAGDARS</sequence>
<keyword evidence="4" id="KW-0680">Restriction system</keyword>
<evidence type="ECO:0000313" key="9">
    <source>
        <dbReference type="EMBL" id="RNM41727.1"/>
    </source>
</evidence>
<evidence type="ECO:0000313" key="8">
    <source>
        <dbReference type="EMBL" id="RDB67569.1"/>
    </source>
</evidence>
<dbReference type="EMBL" id="PPTT01000024">
    <property type="protein sequence ID" value="RDB67569.1"/>
    <property type="molecule type" value="Genomic_DNA"/>
</dbReference>
<dbReference type="PROSITE" id="PS00095">
    <property type="entry name" value="C5_MTASE_2"/>
    <property type="match status" value="1"/>
</dbReference>
<feature type="active site" evidence="5">
    <location>
        <position position="84"/>
    </location>
</feature>
<evidence type="ECO:0000256" key="7">
    <source>
        <dbReference type="RuleBase" id="RU000417"/>
    </source>
</evidence>
<dbReference type="Proteomes" id="UP000253817">
    <property type="component" value="Unassembled WGS sequence"/>
</dbReference>
<gene>
    <name evidence="8" type="ORF">C1876_12840</name>
    <name evidence="9" type="ORF">DMP09_08280</name>
</gene>
<keyword evidence="3 5" id="KW-0949">S-adenosyl-L-methionine</keyword>
<dbReference type="CDD" id="cd00315">
    <property type="entry name" value="Cyt_C5_DNA_methylase"/>
    <property type="match status" value="1"/>
</dbReference>
<dbReference type="InterPro" id="IPR018117">
    <property type="entry name" value="C5_DNA_meth_AS"/>
</dbReference>
<dbReference type="NCBIfam" id="TIGR00675">
    <property type="entry name" value="dcm"/>
    <property type="match status" value="1"/>
</dbReference>
<evidence type="ECO:0000256" key="5">
    <source>
        <dbReference type="PROSITE-ProRule" id="PRU01016"/>
    </source>
</evidence>
<evidence type="ECO:0000313" key="11">
    <source>
        <dbReference type="Proteomes" id="UP000270112"/>
    </source>
</evidence>
<evidence type="ECO:0000313" key="10">
    <source>
        <dbReference type="Proteomes" id="UP000253817"/>
    </source>
</evidence>
<dbReference type="OrthoDB" id="9813719at2"/>
<evidence type="ECO:0000256" key="6">
    <source>
        <dbReference type="RuleBase" id="RU000416"/>
    </source>
</evidence>
<comment type="catalytic activity">
    <reaction evidence="7">
        <text>a 2'-deoxycytidine in DNA + S-adenosyl-L-methionine = a 5-methyl-2'-deoxycytidine in DNA + S-adenosyl-L-homocysteine + H(+)</text>
        <dbReference type="Rhea" id="RHEA:13681"/>
        <dbReference type="Rhea" id="RHEA-COMP:11369"/>
        <dbReference type="Rhea" id="RHEA-COMP:11370"/>
        <dbReference type="ChEBI" id="CHEBI:15378"/>
        <dbReference type="ChEBI" id="CHEBI:57856"/>
        <dbReference type="ChEBI" id="CHEBI:59789"/>
        <dbReference type="ChEBI" id="CHEBI:85452"/>
        <dbReference type="ChEBI" id="CHEBI:85454"/>
        <dbReference type="EC" id="2.1.1.37"/>
    </reaction>
</comment>
<dbReference type="SUPFAM" id="SSF53335">
    <property type="entry name" value="S-adenosyl-L-methionine-dependent methyltransferases"/>
    <property type="match status" value="1"/>
</dbReference>
<evidence type="ECO:0000256" key="4">
    <source>
        <dbReference type="ARBA" id="ARBA00022747"/>
    </source>
</evidence>
<proteinExistence type="inferred from homology"/>
<dbReference type="EMBL" id="QICC01000028">
    <property type="protein sequence ID" value="RNM41727.1"/>
    <property type="molecule type" value="Genomic_DNA"/>
</dbReference>
<dbReference type="EC" id="2.1.1.37" evidence="7"/>
<comment type="caution">
    <text evidence="9">The sequence shown here is derived from an EMBL/GenBank/DDBJ whole genome shotgun (WGS) entry which is preliminary data.</text>
</comment>
<dbReference type="Gene3D" id="3.40.50.150">
    <property type="entry name" value="Vaccinia Virus protein VP39"/>
    <property type="match status" value="1"/>
</dbReference>
<dbReference type="InterPro" id="IPR001525">
    <property type="entry name" value="C5_MeTfrase"/>
</dbReference>
<reference evidence="9" key="3">
    <citation type="journal article" date="2019" name="Microbiol. Resour. Announc.">
        <title>Draft Genome Sequences of Type Strains of Gordonibacter faecihominis, Paraeggerthella hongkongensis, Parvibacter caecicola,Slackia equolifaciens, Slackia faecicanis, and Slackia isoflavoniconvertens.</title>
        <authorList>
            <person name="Danylec N."/>
            <person name="Stoll D.A."/>
            <person name="Dotsch A."/>
            <person name="Huch M."/>
        </authorList>
    </citation>
    <scope>NUCLEOTIDE SEQUENCE</scope>
    <source>
        <strain evidence="9">DSM 16107</strain>
    </source>
</reference>
<dbReference type="PROSITE" id="PS00094">
    <property type="entry name" value="C5_MTASE_1"/>
    <property type="match status" value="1"/>
</dbReference>
<dbReference type="Proteomes" id="UP000270112">
    <property type="component" value="Unassembled WGS sequence"/>
</dbReference>
<keyword evidence="1 5" id="KW-0489">Methyltransferase</keyword>
<comment type="similarity">
    <text evidence="5 6">Belongs to the class I-like SAM-binding methyltransferase superfamily. C5-methyltransferase family.</text>
</comment>
<dbReference type="PRINTS" id="PR00105">
    <property type="entry name" value="C5METTRFRASE"/>
</dbReference>
<protein>
    <recommendedName>
        <fullName evidence="7">Cytosine-specific methyltransferase</fullName>
        <ecNumber evidence="7">2.1.1.37</ecNumber>
    </recommendedName>
</protein>
<dbReference type="RefSeq" id="WP_114547123.1">
    <property type="nucleotide sequence ID" value="NZ_PPTT01000024.1"/>
</dbReference>
<evidence type="ECO:0000256" key="3">
    <source>
        <dbReference type="ARBA" id="ARBA00022691"/>
    </source>
</evidence>
<dbReference type="GO" id="GO:0003886">
    <property type="term" value="F:DNA (cytosine-5-)-methyltransferase activity"/>
    <property type="evidence" value="ECO:0007669"/>
    <property type="project" value="UniProtKB-EC"/>
</dbReference>
<accession>A0A3N0IXN1</accession>
<dbReference type="Gene3D" id="3.90.120.10">
    <property type="entry name" value="DNA Methylase, subunit A, domain 2"/>
    <property type="match status" value="1"/>
</dbReference>
<dbReference type="PANTHER" id="PTHR10629">
    <property type="entry name" value="CYTOSINE-SPECIFIC METHYLTRANSFERASE"/>
    <property type="match status" value="1"/>
</dbReference>
<dbReference type="InterPro" id="IPR050390">
    <property type="entry name" value="C5-Methyltransferase"/>
</dbReference>
<evidence type="ECO:0000256" key="1">
    <source>
        <dbReference type="ARBA" id="ARBA00022603"/>
    </source>
</evidence>
<dbReference type="InterPro" id="IPR029063">
    <property type="entry name" value="SAM-dependent_MTases_sf"/>
</dbReference>
<reference evidence="8 10" key="1">
    <citation type="journal article" date="2018" name="Elife">
        <title>Discovery and characterization of a prevalent human gut bacterial enzyme sufficient for the inactivation of a family of plant toxins.</title>
        <authorList>
            <person name="Koppel N."/>
            <person name="Bisanz J.E."/>
            <person name="Pandelia M.E."/>
            <person name="Turnbaugh P.J."/>
            <person name="Balskus E.P."/>
        </authorList>
    </citation>
    <scope>NUCLEOTIDE SEQUENCE [LARGE SCALE GENOMIC DNA]</scope>
    <source>
        <strain evidence="8 10">DSM 16107</strain>
    </source>
</reference>
<name>A0A3N0IXN1_9ACTN</name>
<dbReference type="GO" id="GO:0009307">
    <property type="term" value="P:DNA restriction-modification system"/>
    <property type="evidence" value="ECO:0007669"/>
    <property type="project" value="UniProtKB-KW"/>
</dbReference>
<evidence type="ECO:0000256" key="2">
    <source>
        <dbReference type="ARBA" id="ARBA00022679"/>
    </source>
</evidence>